<gene>
    <name evidence="6" type="primary">speB</name>
    <name evidence="6" type="ORF">JD292_00055</name>
</gene>
<dbReference type="PIRSF" id="PIRSF036979">
    <property type="entry name" value="Arginase"/>
    <property type="match status" value="1"/>
</dbReference>
<dbReference type="Proteomes" id="UP000618733">
    <property type="component" value="Unassembled WGS sequence"/>
</dbReference>
<dbReference type="PRINTS" id="PR00116">
    <property type="entry name" value="ARGINASE"/>
</dbReference>
<organism evidence="6 7">
    <name type="scientific">Leucobacter edaphi</name>
    <dbReference type="NCBI Taxonomy" id="2796472"/>
    <lineage>
        <taxon>Bacteria</taxon>
        <taxon>Bacillati</taxon>
        <taxon>Actinomycetota</taxon>
        <taxon>Actinomycetes</taxon>
        <taxon>Micrococcales</taxon>
        <taxon>Microbacteriaceae</taxon>
        <taxon>Leucobacter</taxon>
    </lineage>
</organism>
<name>A0A934Q938_9MICO</name>
<evidence type="ECO:0000313" key="7">
    <source>
        <dbReference type="Proteomes" id="UP000618733"/>
    </source>
</evidence>
<dbReference type="EC" id="3.5.3.11" evidence="6"/>
<comment type="caution">
    <text evidence="6">The sequence shown here is derived from an EMBL/GenBank/DDBJ whole genome shotgun (WGS) entry which is preliminary data.</text>
</comment>
<keyword evidence="3 5" id="KW-0378">Hydrolase</keyword>
<evidence type="ECO:0000256" key="4">
    <source>
        <dbReference type="PIRSR" id="PIRSR036979-1"/>
    </source>
</evidence>
<comment type="cofactor">
    <cofactor evidence="4">
        <name>Mn(2+)</name>
        <dbReference type="ChEBI" id="CHEBI:29035"/>
    </cofactor>
    <text evidence="4">Binds 2 manganese ions per subunit.</text>
</comment>
<dbReference type="CDD" id="cd11592">
    <property type="entry name" value="Agmatinase_PAH"/>
    <property type="match status" value="1"/>
</dbReference>
<reference evidence="6" key="1">
    <citation type="submission" date="2020-12" db="EMBL/GenBank/DDBJ databases">
        <title>Leucobacter sp. CAS2, isolated from Chromium sludge.</title>
        <authorList>
            <person name="Xu Z."/>
        </authorList>
    </citation>
    <scope>NUCLEOTIDE SEQUENCE</scope>
    <source>
        <strain evidence="6">CSA2</strain>
    </source>
</reference>
<dbReference type="InterPro" id="IPR006035">
    <property type="entry name" value="Ureohydrolase"/>
</dbReference>
<comment type="similarity">
    <text evidence="1">Belongs to the arginase family. Agmatinase subfamily.</text>
</comment>
<evidence type="ECO:0000256" key="1">
    <source>
        <dbReference type="ARBA" id="ARBA00009227"/>
    </source>
</evidence>
<dbReference type="Gene3D" id="3.40.800.10">
    <property type="entry name" value="Ureohydrolase domain"/>
    <property type="match status" value="1"/>
</dbReference>
<dbReference type="RefSeq" id="WP_200130705.1">
    <property type="nucleotide sequence ID" value="NZ_JAEHOI010000001.1"/>
</dbReference>
<proteinExistence type="inferred from homology"/>
<feature type="binding site" evidence="4">
    <location>
        <position position="164"/>
    </location>
    <ligand>
        <name>Mn(2+)</name>
        <dbReference type="ChEBI" id="CHEBI:29035"/>
        <label>1</label>
    </ligand>
</feature>
<dbReference type="InterPro" id="IPR005925">
    <property type="entry name" value="Agmatinase-rel"/>
</dbReference>
<keyword evidence="4" id="KW-0464">Manganese</keyword>
<dbReference type="AlphaFoldDB" id="A0A934Q938"/>
<feature type="binding site" evidence="4">
    <location>
        <position position="166"/>
    </location>
    <ligand>
        <name>Mn(2+)</name>
        <dbReference type="ChEBI" id="CHEBI:29035"/>
        <label>1</label>
    </ligand>
</feature>
<accession>A0A934Q938</accession>
<evidence type="ECO:0000313" key="6">
    <source>
        <dbReference type="EMBL" id="MBK0420479.1"/>
    </source>
</evidence>
<feature type="binding site" evidence="4">
    <location>
        <position position="253"/>
    </location>
    <ligand>
        <name>Mn(2+)</name>
        <dbReference type="ChEBI" id="CHEBI:29035"/>
        <label>1</label>
    </ligand>
</feature>
<keyword evidence="7" id="KW-1185">Reference proteome</keyword>
<dbReference type="NCBIfam" id="TIGR01230">
    <property type="entry name" value="agmatinase"/>
    <property type="match status" value="1"/>
</dbReference>
<dbReference type="SUPFAM" id="SSF52768">
    <property type="entry name" value="Arginase/deacetylase"/>
    <property type="match status" value="1"/>
</dbReference>
<dbReference type="Pfam" id="PF00491">
    <property type="entry name" value="Arginase"/>
    <property type="match status" value="1"/>
</dbReference>
<dbReference type="PROSITE" id="PS51409">
    <property type="entry name" value="ARGINASE_2"/>
    <property type="match status" value="1"/>
</dbReference>
<sequence length="325" mass="34823">MSLEIPYTRSFSQDGRPITGQVDFSEVPRFAGPSTFAGLPRLTDVGEARAGVIGIPFDSGVTFRPGARFGPDQIRDASRLIRPYHVELDSFPFAKHQVADVGNLAVTPFGVDRAVEAMLAGLTEARDRAGKLVVLGGDHTIAYPSIKTLAAEHGPISVLHFDAHIDTFGTYFGAEMHHGAPFRRLAEEGLLDPEGCLHIGIRGPLYGPHDLSEDRALGFRTVHSSEFSTTGLQGILDLTRARLGDRPVYVSVDIDVLDPAFAPGTGTPEPGGISSRELMFLIRGLSGLNIVGADVVEVAPAYDHADITSLAAAHVAYEFLSLWGQ</sequence>
<feature type="binding site" evidence="4">
    <location>
        <position position="162"/>
    </location>
    <ligand>
        <name>Mn(2+)</name>
        <dbReference type="ChEBI" id="CHEBI:29035"/>
        <label>1</label>
    </ligand>
</feature>
<feature type="binding site" evidence="4">
    <location>
        <position position="255"/>
    </location>
    <ligand>
        <name>Mn(2+)</name>
        <dbReference type="ChEBI" id="CHEBI:29035"/>
        <label>1</label>
    </ligand>
</feature>
<dbReference type="GO" id="GO:0008783">
    <property type="term" value="F:agmatinase activity"/>
    <property type="evidence" value="ECO:0007669"/>
    <property type="project" value="UniProtKB-EC"/>
</dbReference>
<dbReference type="PANTHER" id="PTHR11358:SF26">
    <property type="entry name" value="GUANIDINO ACID HYDROLASE, MITOCHONDRIAL"/>
    <property type="match status" value="1"/>
</dbReference>
<evidence type="ECO:0000256" key="5">
    <source>
        <dbReference type="RuleBase" id="RU003684"/>
    </source>
</evidence>
<feature type="binding site" evidence="4">
    <location>
        <position position="139"/>
    </location>
    <ligand>
        <name>Mn(2+)</name>
        <dbReference type="ChEBI" id="CHEBI:29035"/>
        <label>1</label>
    </ligand>
</feature>
<evidence type="ECO:0000256" key="3">
    <source>
        <dbReference type="ARBA" id="ARBA00022801"/>
    </source>
</evidence>
<dbReference type="InterPro" id="IPR020855">
    <property type="entry name" value="Ureohydrolase_Mn_BS"/>
</dbReference>
<dbReference type="PANTHER" id="PTHR11358">
    <property type="entry name" value="ARGINASE/AGMATINASE"/>
    <property type="match status" value="1"/>
</dbReference>
<dbReference type="PROSITE" id="PS01053">
    <property type="entry name" value="ARGINASE_1"/>
    <property type="match status" value="1"/>
</dbReference>
<keyword evidence="2 4" id="KW-0479">Metal-binding</keyword>
<dbReference type="InterPro" id="IPR023696">
    <property type="entry name" value="Ureohydrolase_dom_sf"/>
</dbReference>
<dbReference type="GO" id="GO:0033389">
    <property type="term" value="P:putrescine biosynthetic process from arginine, via agmatine"/>
    <property type="evidence" value="ECO:0007669"/>
    <property type="project" value="TreeGrafter"/>
</dbReference>
<evidence type="ECO:0000256" key="2">
    <source>
        <dbReference type="ARBA" id="ARBA00022723"/>
    </source>
</evidence>
<dbReference type="EMBL" id="JAEHOI010000001">
    <property type="protein sequence ID" value="MBK0420479.1"/>
    <property type="molecule type" value="Genomic_DNA"/>
</dbReference>
<protein>
    <submittedName>
        <fullName evidence="6">Agmatinase</fullName>
        <ecNumber evidence="6">3.5.3.11</ecNumber>
    </submittedName>
</protein>
<dbReference type="GO" id="GO:0046872">
    <property type="term" value="F:metal ion binding"/>
    <property type="evidence" value="ECO:0007669"/>
    <property type="project" value="UniProtKB-KW"/>
</dbReference>